<comment type="caution">
    <text evidence="2">The sequence shown here is derived from an EMBL/GenBank/DDBJ whole genome shotgun (WGS) entry which is preliminary data.</text>
</comment>
<sequence length="433" mass="49571">MRDMFSKPANPQAGSRLVQLPAEIRLKIFRLLSKQLQPIRSDSQRDDQNRYVDADQADFHVEDAACPGGATLSSQALRTCQLFYQEGSHVLYKENTLSLYCRSSVCSYECSVLGLKIDYAEDLSEIPQYKAALLDYAELDFYCFRLDDMFRDSQFYRACYKALCKSKYHGHIRRGNTELSLKRLCSIFDRFDTFEVVAAHIWLGHSTVLVCRTFQDLLDGKNVAFRICRVCEIGSSGEDEDEDARKLMYLNFFTNEFESCRILRCASLSFPDIENRNSKDGKTSSNVVSSVRLERSRCAGLKDEVCGFSDVCDTFTLWQIFIQSVVKLLASIAEHKFESKFKEELDLLREHAFAYRESDFMSVRKSLLRKAHRWIDVLIEWSDSCAGVTTTNDDKDTETEEDDGDDSTAFKDRDVAMTPGGEDFSTTSEDEDN</sequence>
<gene>
    <name evidence="2" type="ORF">LTR05_002624</name>
</gene>
<evidence type="ECO:0000256" key="1">
    <source>
        <dbReference type="SAM" id="MobiDB-lite"/>
    </source>
</evidence>
<dbReference type="Proteomes" id="UP001309876">
    <property type="component" value="Unassembled WGS sequence"/>
</dbReference>
<dbReference type="EMBL" id="JAVRRJ010000002">
    <property type="protein sequence ID" value="KAK5088406.1"/>
    <property type="molecule type" value="Genomic_DNA"/>
</dbReference>
<accession>A0AAN7T2J2</accession>
<name>A0AAN7T2J2_9EURO</name>
<feature type="region of interest" description="Disordered" evidence="1">
    <location>
        <begin position="389"/>
        <end position="433"/>
    </location>
</feature>
<evidence type="ECO:0000313" key="2">
    <source>
        <dbReference type="EMBL" id="KAK5088406.1"/>
    </source>
</evidence>
<feature type="compositionally biased region" description="Acidic residues" evidence="1">
    <location>
        <begin position="395"/>
        <end position="406"/>
    </location>
</feature>
<evidence type="ECO:0008006" key="4">
    <source>
        <dbReference type="Google" id="ProtNLM"/>
    </source>
</evidence>
<dbReference type="AlphaFoldDB" id="A0AAN7T2J2"/>
<evidence type="ECO:0000313" key="3">
    <source>
        <dbReference type="Proteomes" id="UP001309876"/>
    </source>
</evidence>
<reference evidence="2 3" key="1">
    <citation type="submission" date="2023-08" db="EMBL/GenBank/DDBJ databases">
        <title>Black Yeasts Isolated from many extreme environments.</title>
        <authorList>
            <person name="Coleine C."/>
            <person name="Stajich J.E."/>
            <person name="Selbmann L."/>
        </authorList>
    </citation>
    <scope>NUCLEOTIDE SEQUENCE [LARGE SCALE GENOMIC DNA]</scope>
    <source>
        <strain evidence="2 3">CCFEE 5910</strain>
    </source>
</reference>
<proteinExistence type="predicted"/>
<protein>
    <recommendedName>
        <fullName evidence="4">F-box domain-containing protein</fullName>
    </recommendedName>
</protein>
<keyword evidence="3" id="KW-1185">Reference proteome</keyword>
<organism evidence="2 3">
    <name type="scientific">Lithohypha guttulata</name>
    <dbReference type="NCBI Taxonomy" id="1690604"/>
    <lineage>
        <taxon>Eukaryota</taxon>
        <taxon>Fungi</taxon>
        <taxon>Dikarya</taxon>
        <taxon>Ascomycota</taxon>
        <taxon>Pezizomycotina</taxon>
        <taxon>Eurotiomycetes</taxon>
        <taxon>Chaetothyriomycetidae</taxon>
        <taxon>Chaetothyriales</taxon>
        <taxon>Trichomeriaceae</taxon>
        <taxon>Lithohypha</taxon>
    </lineage>
</organism>